<dbReference type="EMBL" id="FXTN01000002">
    <property type="protein sequence ID" value="SMO49111.1"/>
    <property type="molecule type" value="Genomic_DNA"/>
</dbReference>
<name>A0A521BQT2_9SPHI</name>
<dbReference type="AlphaFoldDB" id="A0A521BQT2"/>
<evidence type="ECO:0000313" key="1">
    <source>
        <dbReference type="EMBL" id="SMO49111.1"/>
    </source>
</evidence>
<keyword evidence="2" id="KW-1185">Reference proteome</keyword>
<reference evidence="1 2" key="1">
    <citation type="submission" date="2017-05" db="EMBL/GenBank/DDBJ databases">
        <authorList>
            <person name="Varghese N."/>
            <person name="Submissions S."/>
        </authorList>
    </citation>
    <scope>NUCLEOTIDE SEQUENCE [LARGE SCALE GENOMIC DNA]</scope>
    <source>
        <strain evidence="1 2">DSM 19036</strain>
    </source>
</reference>
<sequence>MLPAEEVQTAALAHHVIIAAIVIQEESAEFALPAALVMQVLPLRPTLRPGHEVSVPPVHNAKAQQKKVPDASGWLKAVDIAGSTAEIKSC</sequence>
<evidence type="ECO:0000313" key="2">
    <source>
        <dbReference type="Proteomes" id="UP000320300"/>
    </source>
</evidence>
<gene>
    <name evidence="1" type="ORF">SAMN06265348_102503</name>
</gene>
<accession>A0A521BQT2</accession>
<protein>
    <submittedName>
        <fullName evidence="1">Uncharacterized protein</fullName>
    </submittedName>
</protein>
<proteinExistence type="predicted"/>
<organism evidence="1 2">
    <name type="scientific">Pedobacter westerhofensis</name>
    <dbReference type="NCBI Taxonomy" id="425512"/>
    <lineage>
        <taxon>Bacteria</taxon>
        <taxon>Pseudomonadati</taxon>
        <taxon>Bacteroidota</taxon>
        <taxon>Sphingobacteriia</taxon>
        <taxon>Sphingobacteriales</taxon>
        <taxon>Sphingobacteriaceae</taxon>
        <taxon>Pedobacter</taxon>
    </lineage>
</organism>
<dbReference type="Proteomes" id="UP000320300">
    <property type="component" value="Unassembled WGS sequence"/>
</dbReference>